<sequence>MTLDYEHKIDRLKESLEESDEFGERNVELLLDFERDLRLKDYSSARIYKLLSTLRVIARHIGFAFDEATEDDLDCIEKKQLGLEELLEVEKHCGDWLNPTEERRIG</sequence>
<reference evidence="1 2" key="1">
    <citation type="journal article" date="2016" name="Sci. Rep.">
        <title>Metabolic traits of an uncultured archaeal lineage -MSBL1- from brine pools of the Red Sea.</title>
        <authorList>
            <person name="Mwirichia R."/>
            <person name="Alam I."/>
            <person name="Rashid M."/>
            <person name="Vinu M."/>
            <person name="Ba-Alawi W."/>
            <person name="Anthony Kamau A."/>
            <person name="Kamanda Ngugi D."/>
            <person name="Goker M."/>
            <person name="Klenk H.P."/>
            <person name="Bajic V."/>
            <person name="Stingl U."/>
        </authorList>
    </citation>
    <scope>NUCLEOTIDE SEQUENCE [LARGE SCALE GENOMIC DNA]</scope>
    <source>
        <strain evidence="1">SCGC-AAA259I09</strain>
    </source>
</reference>
<evidence type="ECO:0000313" key="1">
    <source>
        <dbReference type="EMBL" id="KXA96810.1"/>
    </source>
</evidence>
<comment type="caution">
    <text evidence="1">The sequence shown here is derived from an EMBL/GenBank/DDBJ whole genome shotgun (WGS) entry which is preliminary data.</text>
</comment>
<dbReference type="Proteomes" id="UP000070463">
    <property type="component" value="Unassembled WGS sequence"/>
</dbReference>
<proteinExistence type="predicted"/>
<dbReference type="AlphaFoldDB" id="A0A133URQ7"/>
<gene>
    <name evidence="1" type="ORF">AKJ37_04350</name>
</gene>
<organism evidence="1 2">
    <name type="scientific">candidate division MSBL1 archaeon SCGC-AAA259I09</name>
    <dbReference type="NCBI Taxonomy" id="1698267"/>
    <lineage>
        <taxon>Archaea</taxon>
        <taxon>Methanobacteriati</taxon>
        <taxon>Methanobacteriota</taxon>
        <taxon>candidate division MSBL1</taxon>
    </lineage>
</organism>
<dbReference type="EMBL" id="LHXR01000059">
    <property type="protein sequence ID" value="KXA96810.1"/>
    <property type="molecule type" value="Genomic_DNA"/>
</dbReference>
<evidence type="ECO:0000313" key="2">
    <source>
        <dbReference type="Proteomes" id="UP000070463"/>
    </source>
</evidence>
<keyword evidence="2" id="KW-1185">Reference proteome</keyword>
<name>A0A133URQ7_9EURY</name>
<accession>A0A133URQ7</accession>
<protein>
    <submittedName>
        <fullName evidence="1">Uncharacterized protein</fullName>
    </submittedName>
</protein>